<sequence length="333" mass="36553">MIDFLLKIVTLVAVFGTVFLISQVVLDYSFTKTAHTRAINKRLKMIREGSSREEILSRLRKSVPKQIANLPKFMVGPMLRLEKTIMGAALPVTASQMLFVMIGAFVMIMALLLLGIGGAGIAFSAGTFVLSAVIALCGAVLLPLMVISSIAQRRRKRVEEQFPVALDVFVRALRAGHPIASAIELLTTEMEDPIGSEFGIVADEVAYGAELTDALGAMAERWDLEDIRMFVVSLAVQNETGGNLAEILQNLSEVIRARASLFMKVRALSSEGRMTGWMLTILPIVAFLGLFTVNPEFYLSVAQETMFIVGFICLLGLYAIGFFWIRKLVNLKV</sequence>
<dbReference type="Gene3D" id="1.20.81.30">
    <property type="entry name" value="Type II secretion system (T2SS), domain F"/>
    <property type="match status" value="1"/>
</dbReference>
<dbReference type="InterPro" id="IPR042094">
    <property type="entry name" value="T2SS_GspF_sf"/>
</dbReference>
<dbReference type="PANTHER" id="PTHR35007">
    <property type="entry name" value="INTEGRAL MEMBRANE PROTEIN-RELATED"/>
    <property type="match status" value="1"/>
</dbReference>
<protein>
    <submittedName>
        <fullName evidence="9">Secretion system protein</fullName>
    </submittedName>
</protein>
<feature type="transmembrane region" description="Helical" evidence="6">
    <location>
        <begin position="6"/>
        <end position="26"/>
    </location>
</feature>
<name>A0A437H1C8_9SPHN</name>
<feature type="transmembrane region" description="Helical" evidence="6">
    <location>
        <begin position="305"/>
        <end position="325"/>
    </location>
</feature>
<dbReference type="InterPro" id="IPR045824">
    <property type="entry name" value="T2SS_TadB-like_N"/>
</dbReference>
<accession>A0A437H1C8</accession>
<feature type="transmembrane region" description="Helical" evidence="6">
    <location>
        <begin position="128"/>
        <end position="147"/>
    </location>
</feature>
<dbReference type="PANTHER" id="PTHR35007:SF1">
    <property type="entry name" value="PILUS ASSEMBLY PROTEIN"/>
    <property type="match status" value="1"/>
</dbReference>
<evidence type="ECO:0000256" key="5">
    <source>
        <dbReference type="ARBA" id="ARBA00023136"/>
    </source>
</evidence>
<comment type="subcellular location">
    <subcellularLocation>
        <location evidence="1">Cell membrane</location>
        <topology evidence="1">Multi-pass membrane protein</topology>
    </subcellularLocation>
</comment>
<dbReference type="RefSeq" id="WP_127611581.1">
    <property type="nucleotide sequence ID" value="NZ_RXOL01000001.1"/>
</dbReference>
<evidence type="ECO:0000256" key="1">
    <source>
        <dbReference type="ARBA" id="ARBA00004651"/>
    </source>
</evidence>
<evidence type="ECO:0000256" key="6">
    <source>
        <dbReference type="SAM" id="Phobius"/>
    </source>
</evidence>
<feature type="domain" description="Type II secretion system protein TadB-like N-terminal" evidence="8">
    <location>
        <begin position="8"/>
        <end position="118"/>
    </location>
</feature>
<dbReference type="Proteomes" id="UP000283003">
    <property type="component" value="Unassembled WGS sequence"/>
</dbReference>
<dbReference type="AlphaFoldDB" id="A0A437H1C8"/>
<dbReference type="Pfam" id="PF19360">
    <property type="entry name" value="TadB_TadC_N"/>
    <property type="match status" value="1"/>
</dbReference>
<evidence type="ECO:0000259" key="7">
    <source>
        <dbReference type="Pfam" id="PF00482"/>
    </source>
</evidence>
<evidence type="ECO:0000256" key="4">
    <source>
        <dbReference type="ARBA" id="ARBA00022989"/>
    </source>
</evidence>
<evidence type="ECO:0000256" key="3">
    <source>
        <dbReference type="ARBA" id="ARBA00022692"/>
    </source>
</evidence>
<dbReference type="GO" id="GO:0005886">
    <property type="term" value="C:plasma membrane"/>
    <property type="evidence" value="ECO:0007669"/>
    <property type="project" value="UniProtKB-SubCell"/>
</dbReference>
<proteinExistence type="predicted"/>
<dbReference type="Pfam" id="PF00482">
    <property type="entry name" value="T2SSF"/>
    <property type="match status" value="1"/>
</dbReference>
<dbReference type="InterPro" id="IPR018076">
    <property type="entry name" value="T2SS_GspF_dom"/>
</dbReference>
<keyword evidence="2" id="KW-1003">Cell membrane</keyword>
<reference evidence="9 10" key="1">
    <citation type="submission" date="2018-12" db="EMBL/GenBank/DDBJ databases">
        <title>Croceicoccus ponticola sp. nov., a lipolytic bacterium isolated from seawater.</title>
        <authorList>
            <person name="Yoon J.-H."/>
        </authorList>
    </citation>
    <scope>NUCLEOTIDE SEQUENCE [LARGE SCALE GENOMIC DNA]</scope>
    <source>
        <strain evidence="9 10">GM-16</strain>
    </source>
</reference>
<evidence type="ECO:0000259" key="8">
    <source>
        <dbReference type="Pfam" id="PF19360"/>
    </source>
</evidence>
<comment type="caution">
    <text evidence="9">The sequence shown here is derived from an EMBL/GenBank/DDBJ whole genome shotgun (WGS) entry which is preliminary data.</text>
</comment>
<keyword evidence="4 6" id="KW-1133">Transmembrane helix</keyword>
<gene>
    <name evidence="9" type="ORF">EKN06_04190</name>
</gene>
<evidence type="ECO:0000313" key="10">
    <source>
        <dbReference type="Proteomes" id="UP000283003"/>
    </source>
</evidence>
<feature type="domain" description="Type II secretion system protein GspF" evidence="7">
    <location>
        <begin position="166"/>
        <end position="288"/>
    </location>
</feature>
<feature type="transmembrane region" description="Helical" evidence="6">
    <location>
        <begin position="98"/>
        <end position="122"/>
    </location>
</feature>
<keyword evidence="5 6" id="KW-0472">Membrane</keyword>
<evidence type="ECO:0000313" key="9">
    <source>
        <dbReference type="EMBL" id="RVQ69389.1"/>
    </source>
</evidence>
<dbReference type="EMBL" id="RXOL01000001">
    <property type="protein sequence ID" value="RVQ69389.1"/>
    <property type="molecule type" value="Genomic_DNA"/>
</dbReference>
<feature type="transmembrane region" description="Helical" evidence="6">
    <location>
        <begin position="274"/>
        <end position="293"/>
    </location>
</feature>
<organism evidence="9 10">
    <name type="scientific">Croceicoccus ponticola</name>
    <dbReference type="NCBI Taxonomy" id="2217664"/>
    <lineage>
        <taxon>Bacteria</taxon>
        <taxon>Pseudomonadati</taxon>
        <taxon>Pseudomonadota</taxon>
        <taxon>Alphaproteobacteria</taxon>
        <taxon>Sphingomonadales</taxon>
        <taxon>Erythrobacteraceae</taxon>
        <taxon>Croceicoccus</taxon>
    </lineage>
</organism>
<keyword evidence="3 6" id="KW-0812">Transmembrane</keyword>
<evidence type="ECO:0000256" key="2">
    <source>
        <dbReference type="ARBA" id="ARBA00022475"/>
    </source>
</evidence>
<keyword evidence="10" id="KW-1185">Reference proteome</keyword>
<dbReference type="OrthoDB" id="9803381at2"/>